<keyword evidence="8" id="KW-1185">Reference proteome</keyword>
<accession>A0ABW1G5G2</accession>
<dbReference type="InterPro" id="IPR006776">
    <property type="entry name" value="SsgB"/>
</dbReference>
<keyword evidence="5" id="KW-0717">Septation</keyword>
<keyword evidence="4" id="KW-0749">Sporulation</keyword>
<dbReference type="InterPro" id="IPR038658">
    <property type="entry name" value="SsgB_sf"/>
</dbReference>
<organism evidence="7 8">
    <name type="scientific">Streptacidiphilus monticola</name>
    <dbReference type="NCBI Taxonomy" id="2161674"/>
    <lineage>
        <taxon>Bacteria</taxon>
        <taxon>Bacillati</taxon>
        <taxon>Actinomycetota</taxon>
        <taxon>Actinomycetes</taxon>
        <taxon>Kitasatosporales</taxon>
        <taxon>Streptomycetaceae</taxon>
        <taxon>Streptacidiphilus</taxon>
    </lineage>
</organism>
<dbReference type="Pfam" id="PF04686">
    <property type="entry name" value="SsgA"/>
    <property type="match status" value="1"/>
</dbReference>
<keyword evidence="6" id="KW-0131">Cell cycle</keyword>
<sequence length="143" mass="15291">MLQPLTRIVEFTVGNGGFSHVCPAVLRYDRDQPWTVQAVFPARVSENGCAEVRWIFGRELLAEGLAQPAGIGDVRVCPVGEDRVLIRLDVRGQTAELRCSRAALAGFLADTFALVPAGAENGSVDWDALAASWAAGRVAGEEP</sequence>
<dbReference type="RefSeq" id="WP_380586398.1">
    <property type="nucleotide sequence ID" value="NZ_JBHSQJ010000099.1"/>
</dbReference>
<proteinExistence type="inferred from homology"/>
<evidence type="ECO:0000256" key="2">
    <source>
        <dbReference type="ARBA" id="ARBA00009323"/>
    </source>
</evidence>
<evidence type="ECO:0000256" key="6">
    <source>
        <dbReference type="ARBA" id="ARBA00023306"/>
    </source>
</evidence>
<evidence type="ECO:0000313" key="8">
    <source>
        <dbReference type="Proteomes" id="UP001596174"/>
    </source>
</evidence>
<evidence type="ECO:0000256" key="1">
    <source>
        <dbReference type="ARBA" id="ARBA00004431"/>
    </source>
</evidence>
<dbReference type="EMBL" id="JBHSQJ010000099">
    <property type="protein sequence ID" value="MFC5910004.1"/>
    <property type="molecule type" value="Genomic_DNA"/>
</dbReference>
<comment type="caution">
    <text evidence="7">The sequence shown here is derived from an EMBL/GenBank/DDBJ whole genome shotgun (WGS) entry which is preliminary data.</text>
</comment>
<gene>
    <name evidence="7" type="ORF">ACFP3V_22645</name>
</gene>
<keyword evidence="3" id="KW-0132">Cell division</keyword>
<evidence type="ECO:0000256" key="3">
    <source>
        <dbReference type="ARBA" id="ARBA00022618"/>
    </source>
</evidence>
<dbReference type="Proteomes" id="UP001596174">
    <property type="component" value="Unassembled WGS sequence"/>
</dbReference>
<comment type="subcellular location">
    <subcellularLocation>
        <location evidence="1">Cell septum</location>
    </subcellularLocation>
</comment>
<dbReference type="Gene3D" id="2.30.31.20">
    <property type="entry name" value="Sporulation-specific cell division protein SsgB"/>
    <property type="match status" value="1"/>
</dbReference>
<comment type="similarity">
    <text evidence="2">Belongs to the SsgA family.</text>
</comment>
<evidence type="ECO:0000256" key="5">
    <source>
        <dbReference type="ARBA" id="ARBA00023210"/>
    </source>
</evidence>
<reference evidence="8" key="1">
    <citation type="journal article" date="2019" name="Int. J. Syst. Evol. Microbiol.">
        <title>The Global Catalogue of Microorganisms (GCM) 10K type strain sequencing project: providing services to taxonomists for standard genome sequencing and annotation.</title>
        <authorList>
            <consortium name="The Broad Institute Genomics Platform"/>
            <consortium name="The Broad Institute Genome Sequencing Center for Infectious Disease"/>
            <person name="Wu L."/>
            <person name="Ma J."/>
        </authorList>
    </citation>
    <scope>NUCLEOTIDE SEQUENCE [LARGE SCALE GENOMIC DNA]</scope>
    <source>
        <strain evidence="8">JCM 4816</strain>
    </source>
</reference>
<evidence type="ECO:0000313" key="7">
    <source>
        <dbReference type="EMBL" id="MFC5910004.1"/>
    </source>
</evidence>
<protein>
    <submittedName>
        <fullName evidence="7">SsgA family sporulation/cell division regulator</fullName>
    </submittedName>
</protein>
<name>A0ABW1G5G2_9ACTN</name>
<evidence type="ECO:0000256" key="4">
    <source>
        <dbReference type="ARBA" id="ARBA00022969"/>
    </source>
</evidence>